<dbReference type="Proteomes" id="UP001318682">
    <property type="component" value="Chromosome"/>
</dbReference>
<evidence type="ECO:0000313" key="2">
    <source>
        <dbReference type="Proteomes" id="UP001318682"/>
    </source>
</evidence>
<protein>
    <submittedName>
        <fullName evidence="1">Uncharacterized protein</fullName>
    </submittedName>
</protein>
<evidence type="ECO:0000313" key="1">
    <source>
        <dbReference type="EMBL" id="WVX49107.1"/>
    </source>
</evidence>
<sequence>MTTVITRLFKDEASARDAAKKIMDRGVPRRACSVIASQEGEGAKDLKARLTSAKVNEAAVDPYAKHIDKGLAAVVVRATYIPLTAATIVRGMMAGFDTVGAGDVVDDYYMPDGPERTPSILLEHPRFLTVSPKRTEYEGGPITSGFGMRLLSVRRKRKSAISGGGFKSRAFWPMPLLSTKSRKRSVISGGRHMSKSFWPMPLLSASKRSNSVIKGGDLPFSRALGWPAVS</sequence>
<dbReference type="RefSeq" id="WP_187430971.1">
    <property type="nucleotide sequence ID" value="NZ_CP143423.1"/>
</dbReference>
<reference evidence="2" key="1">
    <citation type="submission" date="2024-01" db="EMBL/GenBank/DDBJ databases">
        <title>Roseobacter fucihabitans sp. nov., isolated from the brown alga Fucus spiralis.</title>
        <authorList>
            <person name="Hahnke S."/>
            <person name="Berger M."/>
            <person name="Schlingloff A."/>
            <person name="Athale I."/>
            <person name="Neumann-Schaal M."/>
            <person name="Adenaya A."/>
            <person name="Poehlein A."/>
            <person name="Daniel R."/>
            <person name="Pertersen J."/>
            <person name="Brinkhoff T."/>
        </authorList>
    </citation>
    <scope>NUCLEOTIDE SEQUENCE [LARGE SCALE GENOMIC DNA]</scope>
    <source>
        <strain evidence="2">B14</strain>
    </source>
</reference>
<gene>
    <name evidence="1" type="ORF">ROLI_021930</name>
</gene>
<proteinExistence type="predicted"/>
<accession>A0ABZ2BVB7</accession>
<name>A0ABZ2BVB7_9RHOB</name>
<keyword evidence="2" id="KW-1185">Reference proteome</keyword>
<dbReference type="EMBL" id="CP143423">
    <property type="protein sequence ID" value="WVX49107.1"/>
    <property type="molecule type" value="Genomic_DNA"/>
</dbReference>
<organism evidence="1 2">
    <name type="scientific">Roseobacter fucihabitans</name>
    <dbReference type="NCBI Taxonomy" id="1537242"/>
    <lineage>
        <taxon>Bacteria</taxon>
        <taxon>Pseudomonadati</taxon>
        <taxon>Pseudomonadota</taxon>
        <taxon>Alphaproteobacteria</taxon>
        <taxon>Rhodobacterales</taxon>
        <taxon>Roseobacteraceae</taxon>
        <taxon>Roseobacter</taxon>
    </lineage>
</organism>